<organism evidence="1 2">
    <name type="scientific">Caenorhabditis elegans</name>
    <dbReference type="NCBI Taxonomy" id="6239"/>
    <lineage>
        <taxon>Eukaryota</taxon>
        <taxon>Metazoa</taxon>
        <taxon>Ecdysozoa</taxon>
        <taxon>Nematoda</taxon>
        <taxon>Chromadorea</taxon>
        <taxon>Rhabditida</taxon>
        <taxon>Rhabditina</taxon>
        <taxon>Rhabditomorpha</taxon>
        <taxon>Rhabditoidea</taxon>
        <taxon>Rhabditidae</taxon>
        <taxon>Peloderinae</taxon>
        <taxon>Caenorhabditis</taxon>
    </lineage>
</organism>
<dbReference type="WormBase" id="F08A7.1b">
    <property type="protein sequence ID" value="CE44605"/>
    <property type="gene ID" value="WBGene00045013"/>
</dbReference>
<evidence type="ECO:0000313" key="1">
    <source>
        <dbReference type="EMBL" id="CBK19424.1"/>
    </source>
</evidence>
<evidence type="ECO:0000313" key="3">
    <source>
        <dbReference type="WormBase" id="F08A7.1b"/>
    </source>
</evidence>
<sequence>MILCFCTCCCCNTIEKTKRSNKLES</sequence>
<dbReference type="CTD" id="13211252"/>
<protein>
    <submittedName>
        <fullName evidence="1">Small integral membrane protein</fullName>
    </submittedName>
</protein>
<evidence type="ECO:0000313" key="2">
    <source>
        <dbReference type="Proteomes" id="UP000001940"/>
    </source>
</evidence>
<dbReference type="ExpressionAtlas" id="D3YT65">
    <property type="expression patterns" value="baseline"/>
</dbReference>
<dbReference type="GeneID" id="13211252"/>
<dbReference type="EMBL" id="BX284604">
    <property type="protein sequence ID" value="CBK19424.1"/>
    <property type="molecule type" value="Genomic_DNA"/>
</dbReference>
<name>D3YT65_CAEEL</name>
<accession>D3YT65</accession>
<keyword evidence="2" id="KW-1185">Reference proteome</keyword>
<gene>
    <name evidence="1" type="ORF">CELE_F08A7.1</name>
    <name evidence="1 3" type="ORF">F08A7.1</name>
</gene>
<dbReference type="RefSeq" id="NP_001255959.1">
    <property type="nucleotide sequence ID" value="NM_001269030.1"/>
</dbReference>
<proteinExistence type="predicted"/>
<dbReference type="Bgee" id="WBGene00045013">
    <property type="expression patterns" value="Expressed in larva and 3 other cell types or tissues"/>
</dbReference>
<dbReference type="OrthoDB" id="10436621at2759"/>
<dbReference type="AlphaFoldDB" id="D3YT65"/>
<dbReference type="AGR" id="WB:WBGene00045013"/>
<dbReference type="HOGENOM" id="CLU_125139_0_0_1"/>
<reference evidence="1 2" key="1">
    <citation type="journal article" date="1998" name="Science">
        <title>Genome sequence of the nematode C. elegans: a platform for investigating biology.</title>
        <authorList>
            <consortium name="The C. elegans sequencing consortium"/>
            <person name="Sulson J.E."/>
            <person name="Waterston R."/>
        </authorList>
    </citation>
    <scope>NUCLEOTIDE SEQUENCE [LARGE SCALE GENOMIC DNA]</scope>
    <source>
        <strain evidence="1 2">Bristol N2</strain>
    </source>
</reference>
<dbReference type="Proteomes" id="UP000001940">
    <property type="component" value="Chromosome IV"/>
</dbReference>